<evidence type="ECO:0000256" key="1">
    <source>
        <dbReference type="ARBA" id="ARBA00023015"/>
    </source>
</evidence>
<dbReference type="PROSITE" id="PS50995">
    <property type="entry name" value="HTH_MARR_2"/>
    <property type="match status" value="1"/>
</dbReference>
<dbReference type="InterPro" id="IPR036390">
    <property type="entry name" value="WH_DNA-bd_sf"/>
</dbReference>
<dbReference type="GO" id="GO:0003677">
    <property type="term" value="F:DNA binding"/>
    <property type="evidence" value="ECO:0007669"/>
    <property type="project" value="UniProtKB-KW"/>
</dbReference>
<protein>
    <submittedName>
        <fullName evidence="5">MarR family transcriptional regulator</fullName>
    </submittedName>
</protein>
<dbReference type="Pfam" id="PF01047">
    <property type="entry name" value="MarR"/>
    <property type="match status" value="1"/>
</dbReference>
<sequence length="140" mass="15701">MLSNTLFHVIRVIYQEHTAQWSNVMPTLTKPQYAVLESLDANGPLDQVSLGEASAIKRGTLTDMLARMERKGLIQRSPSLHDARQKQVEITDDGLRMLAMARLAADKVNQDLTRYLTSTENQELLSLLQKISSKIPSINP</sequence>
<dbReference type="PANTHER" id="PTHR42756">
    <property type="entry name" value="TRANSCRIPTIONAL REGULATOR, MARR"/>
    <property type="match status" value="1"/>
</dbReference>
<dbReference type="PANTHER" id="PTHR42756:SF1">
    <property type="entry name" value="TRANSCRIPTIONAL REPRESSOR OF EMRAB OPERON"/>
    <property type="match status" value="1"/>
</dbReference>
<dbReference type="SMART" id="SM00347">
    <property type="entry name" value="HTH_MARR"/>
    <property type="match status" value="1"/>
</dbReference>
<name>A0A7X4LPH9_9VIBR</name>
<proteinExistence type="predicted"/>
<evidence type="ECO:0000256" key="2">
    <source>
        <dbReference type="ARBA" id="ARBA00023125"/>
    </source>
</evidence>
<keyword evidence="6" id="KW-1185">Reference proteome</keyword>
<dbReference type="GO" id="GO:0003700">
    <property type="term" value="F:DNA-binding transcription factor activity"/>
    <property type="evidence" value="ECO:0007669"/>
    <property type="project" value="InterPro"/>
</dbReference>
<dbReference type="SUPFAM" id="SSF46785">
    <property type="entry name" value="Winged helix' DNA-binding domain"/>
    <property type="match status" value="1"/>
</dbReference>
<comment type="caution">
    <text evidence="5">The sequence shown here is derived from an EMBL/GenBank/DDBJ whole genome shotgun (WGS) entry which is preliminary data.</text>
</comment>
<gene>
    <name evidence="5" type="ORF">F9817_21575</name>
</gene>
<dbReference type="InterPro" id="IPR000835">
    <property type="entry name" value="HTH_MarR-typ"/>
</dbReference>
<dbReference type="Gene3D" id="1.10.10.10">
    <property type="entry name" value="Winged helix-like DNA-binding domain superfamily/Winged helix DNA-binding domain"/>
    <property type="match status" value="1"/>
</dbReference>
<dbReference type="PRINTS" id="PR00598">
    <property type="entry name" value="HTHMARR"/>
</dbReference>
<dbReference type="EMBL" id="WEKT01000070">
    <property type="protein sequence ID" value="MZI95778.1"/>
    <property type="molecule type" value="Genomic_DNA"/>
</dbReference>
<dbReference type="InterPro" id="IPR036388">
    <property type="entry name" value="WH-like_DNA-bd_sf"/>
</dbReference>
<reference evidence="5 6" key="1">
    <citation type="submission" date="2019-10" db="EMBL/GenBank/DDBJ databases">
        <title>Vibrio sp. nov. isolated from a shrimp pond.</title>
        <authorList>
            <person name="Gomez-Gil B."/>
            <person name="Enciso-Ibarra J."/>
            <person name="Enciso-Ibarra K."/>
            <person name="Bolan-Mejia C."/>
        </authorList>
    </citation>
    <scope>NUCLEOTIDE SEQUENCE [LARGE SCALE GENOMIC DNA]</scope>
    <source>
        <strain evidence="5 6">CAIM 722</strain>
    </source>
</reference>
<evidence type="ECO:0000259" key="4">
    <source>
        <dbReference type="PROSITE" id="PS50995"/>
    </source>
</evidence>
<organism evidence="5 6">
    <name type="scientific">Vibrio eleionomae</name>
    <dbReference type="NCBI Taxonomy" id="2653505"/>
    <lineage>
        <taxon>Bacteria</taxon>
        <taxon>Pseudomonadati</taxon>
        <taxon>Pseudomonadota</taxon>
        <taxon>Gammaproteobacteria</taxon>
        <taxon>Vibrionales</taxon>
        <taxon>Vibrionaceae</taxon>
        <taxon>Vibrio</taxon>
    </lineage>
</organism>
<dbReference type="AlphaFoldDB" id="A0A7X4LPH9"/>
<keyword evidence="3" id="KW-0804">Transcription</keyword>
<keyword evidence="1" id="KW-0805">Transcription regulation</keyword>
<feature type="domain" description="HTH marR-type" evidence="4">
    <location>
        <begin position="1"/>
        <end position="133"/>
    </location>
</feature>
<evidence type="ECO:0000313" key="6">
    <source>
        <dbReference type="Proteomes" id="UP000462621"/>
    </source>
</evidence>
<accession>A0A7X4LPH9</accession>
<evidence type="ECO:0000313" key="5">
    <source>
        <dbReference type="EMBL" id="MZI95778.1"/>
    </source>
</evidence>
<keyword evidence="2" id="KW-0238">DNA-binding</keyword>
<evidence type="ECO:0000256" key="3">
    <source>
        <dbReference type="ARBA" id="ARBA00023163"/>
    </source>
</evidence>
<dbReference type="Proteomes" id="UP000462621">
    <property type="component" value="Unassembled WGS sequence"/>
</dbReference>